<dbReference type="EMBL" id="HBUE01144721">
    <property type="protein sequence ID" value="CAG6502373.1"/>
    <property type="molecule type" value="Transcribed_RNA"/>
</dbReference>
<dbReference type="EMBL" id="HBUE01249573">
    <property type="protein sequence ID" value="CAG6553612.1"/>
    <property type="molecule type" value="Transcribed_RNA"/>
</dbReference>
<evidence type="ECO:0000256" key="1">
    <source>
        <dbReference type="SAM" id="MobiDB-lite"/>
    </source>
</evidence>
<dbReference type="EMBL" id="HBUE01029280">
    <property type="protein sequence ID" value="CAG6455782.1"/>
    <property type="molecule type" value="Transcribed_RNA"/>
</dbReference>
<accession>A0A8D8AJL5</accession>
<dbReference type="AlphaFoldDB" id="A0A8D8AJL5"/>
<organism evidence="2">
    <name type="scientific">Culex pipiens</name>
    <name type="common">House mosquito</name>
    <dbReference type="NCBI Taxonomy" id="7175"/>
    <lineage>
        <taxon>Eukaryota</taxon>
        <taxon>Metazoa</taxon>
        <taxon>Ecdysozoa</taxon>
        <taxon>Arthropoda</taxon>
        <taxon>Hexapoda</taxon>
        <taxon>Insecta</taxon>
        <taxon>Pterygota</taxon>
        <taxon>Neoptera</taxon>
        <taxon>Endopterygota</taxon>
        <taxon>Diptera</taxon>
        <taxon>Nematocera</taxon>
        <taxon>Culicoidea</taxon>
        <taxon>Culicidae</taxon>
        <taxon>Culicinae</taxon>
        <taxon>Culicini</taxon>
        <taxon>Culex</taxon>
        <taxon>Culex</taxon>
    </lineage>
</organism>
<protein>
    <submittedName>
        <fullName evidence="2">(northern house mosquito) hypothetical protein</fullName>
    </submittedName>
</protein>
<dbReference type="EMBL" id="HBUE01029281">
    <property type="protein sequence ID" value="CAG6455784.1"/>
    <property type="molecule type" value="Transcribed_RNA"/>
</dbReference>
<reference evidence="2" key="1">
    <citation type="submission" date="2021-05" db="EMBL/GenBank/DDBJ databases">
        <authorList>
            <person name="Alioto T."/>
            <person name="Alioto T."/>
            <person name="Gomez Garrido J."/>
        </authorList>
    </citation>
    <scope>NUCLEOTIDE SEQUENCE</scope>
</reference>
<evidence type="ECO:0000313" key="2">
    <source>
        <dbReference type="EMBL" id="CAG6455782.1"/>
    </source>
</evidence>
<name>A0A8D8AJL5_CULPI</name>
<proteinExistence type="predicted"/>
<sequence length="113" mass="12718">MRCRCGSSRSTSLGCPRRWRRLPSSASRCSDPRCRSVLVSIAPPRTTRPKWTRASCRTSWAAPADRSPIWWPSSRSVAEGSAPSCWPWTRCTSKSSSRPRTRRTRAGPIWTPA</sequence>
<feature type="region of interest" description="Disordered" evidence="1">
    <location>
        <begin position="91"/>
        <end position="113"/>
    </location>
</feature>